<evidence type="ECO:0000256" key="4">
    <source>
        <dbReference type="ARBA" id="ARBA00022989"/>
    </source>
</evidence>
<evidence type="ECO:0000256" key="5">
    <source>
        <dbReference type="ARBA" id="ARBA00023136"/>
    </source>
</evidence>
<protein>
    <submittedName>
        <fullName evidence="9">Cytochrome c biogenesis protein ResB</fullName>
    </submittedName>
</protein>
<evidence type="ECO:0000256" key="7">
    <source>
        <dbReference type="SAM" id="Phobius"/>
    </source>
</evidence>
<dbReference type="PANTHER" id="PTHR31566">
    <property type="entry name" value="CYTOCHROME C BIOGENESIS PROTEIN CCS1, CHLOROPLASTIC"/>
    <property type="match status" value="1"/>
</dbReference>
<sequence length="512" mass="55158">MNASLRWTWRTLTSMRTALVLLFLFALASVPGSLIPQRGVSDATVAQHYADNPGLAPWLDRLWLYDVFRAPWFAAIYLLLFVSLIGCVVPRTWQHVRELRRRPPAPPRRLSGLPHHATLGTTPAEEPSEEPAEEPSEGPSEGPDTAAVAALLRRKRFRVVTGDGWVAAEKGYLRESGNLLFHVSLLGLLVSFGLGGQYGYRGNILLVEGNGFANTVSAFDRFLPGPWVGAESLEPFTLTLGQFQATYIAQGGRRGQPVDFQAAMTVSDVPGEPDRSVTLKVNEPVEVDGTQTYLLGNGYAPIFRVTDGTGQVAFDGPVPCLVEQVSTLTSGCVVKVPDARPTQLGILARFLPTAVEQGGRLTSTVPGLADPVVQVYGAFTGDLGLGDGVPQSVYQLEAGLLRPLPLGPPRSLRVGDTMDLPGAAGTIRLTGIKKWITLQVSYDPFRVPALVFAATATLGITLAVSVRRRRVWVRGAEVGGLARTNRTAFTAEFHDLVQELATAEASRRSSST</sequence>
<keyword evidence="10" id="KW-1185">Reference proteome</keyword>
<feature type="region of interest" description="Disordered" evidence="6">
    <location>
        <begin position="104"/>
        <end position="144"/>
    </location>
</feature>
<keyword evidence="3" id="KW-0201">Cytochrome c-type biogenesis</keyword>
<accession>A0ABV5ITI1</accession>
<dbReference type="Pfam" id="PF05140">
    <property type="entry name" value="ResB"/>
    <property type="match status" value="1"/>
</dbReference>
<reference evidence="9 10" key="1">
    <citation type="submission" date="2024-09" db="EMBL/GenBank/DDBJ databases">
        <authorList>
            <person name="Sun Q."/>
            <person name="Mori K."/>
        </authorList>
    </citation>
    <scope>NUCLEOTIDE SEQUENCE [LARGE SCALE GENOMIC DNA]</scope>
    <source>
        <strain evidence="9 10">CCM 3426</strain>
    </source>
</reference>
<dbReference type="InterPro" id="IPR007816">
    <property type="entry name" value="ResB-like_domain"/>
</dbReference>
<comment type="caution">
    <text evidence="9">The sequence shown here is derived from an EMBL/GenBank/DDBJ whole genome shotgun (WGS) entry which is preliminary data.</text>
</comment>
<name>A0ABV5ITI1_9ACTN</name>
<keyword evidence="2 7" id="KW-0812">Transmembrane</keyword>
<keyword evidence="4 7" id="KW-1133">Transmembrane helix</keyword>
<dbReference type="RefSeq" id="WP_189654170.1">
    <property type="nucleotide sequence ID" value="NZ_BMRC01000061.1"/>
</dbReference>
<dbReference type="PANTHER" id="PTHR31566:SF0">
    <property type="entry name" value="CYTOCHROME C BIOGENESIS PROTEIN CCS1, CHLOROPLASTIC"/>
    <property type="match status" value="1"/>
</dbReference>
<evidence type="ECO:0000256" key="3">
    <source>
        <dbReference type="ARBA" id="ARBA00022748"/>
    </source>
</evidence>
<dbReference type="InterPro" id="IPR023494">
    <property type="entry name" value="Cyt_c_bgen_Ccs1/CcsB/ResB"/>
</dbReference>
<proteinExistence type="predicted"/>
<evidence type="ECO:0000256" key="1">
    <source>
        <dbReference type="ARBA" id="ARBA00004141"/>
    </source>
</evidence>
<feature type="transmembrane region" description="Helical" evidence="7">
    <location>
        <begin position="179"/>
        <end position="200"/>
    </location>
</feature>
<comment type="subcellular location">
    <subcellularLocation>
        <location evidence="1">Membrane</location>
        <topology evidence="1">Multi-pass membrane protein</topology>
    </subcellularLocation>
</comment>
<organism evidence="9 10">
    <name type="scientific">Nonomuraea spiralis</name>
    <dbReference type="NCBI Taxonomy" id="46182"/>
    <lineage>
        <taxon>Bacteria</taxon>
        <taxon>Bacillati</taxon>
        <taxon>Actinomycetota</taxon>
        <taxon>Actinomycetes</taxon>
        <taxon>Streptosporangiales</taxon>
        <taxon>Streptosporangiaceae</taxon>
        <taxon>Nonomuraea</taxon>
    </lineage>
</organism>
<evidence type="ECO:0000259" key="8">
    <source>
        <dbReference type="Pfam" id="PF05140"/>
    </source>
</evidence>
<feature type="domain" description="ResB-like" evidence="8">
    <location>
        <begin position="15"/>
        <end position="493"/>
    </location>
</feature>
<keyword evidence="5 7" id="KW-0472">Membrane</keyword>
<evidence type="ECO:0000256" key="6">
    <source>
        <dbReference type="SAM" id="MobiDB-lite"/>
    </source>
</evidence>
<dbReference type="EMBL" id="JBHMEI010000047">
    <property type="protein sequence ID" value="MFB9207215.1"/>
    <property type="molecule type" value="Genomic_DNA"/>
</dbReference>
<gene>
    <name evidence="9" type="ORF">ACFFV7_38920</name>
</gene>
<evidence type="ECO:0000313" key="9">
    <source>
        <dbReference type="EMBL" id="MFB9207215.1"/>
    </source>
</evidence>
<evidence type="ECO:0000313" key="10">
    <source>
        <dbReference type="Proteomes" id="UP001589647"/>
    </source>
</evidence>
<feature type="transmembrane region" description="Helical" evidence="7">
    <location>
        <begin position="447"/>
        <end position="466"/>
    </location>
</feature>
<evidence type="ECO:0000256" key="2">
    <source>
        <dbReference type="ARBA" id="ARBA00022692"/>
    </source>
</evidence>
<dbReference type="Proteomes" id="UP001589647">
    <property type="component" value="Unassembled WGS sequence"/>
</dbReference>
<feature type="compositionally biased region" description="Acidic residues" evidence="6">
    <location>
        <begin position="126"/>
        <end position="136"/>
    </location>
</feature>
<feature type="transmembrane region" description="Helical" evidence="7">
    <location>
        <begin position="70"/>
        <end position="93"/>
    </location>
</feature>